<reference evidence="1 2" key="1">
    <citation type="submission" date="2014-04" db="EMBL/GenBank/DDBJ databases">
        <title>Evolutionary Origins and Diversification of the Mycorrhizal Mutualists.</title>
        <authorList>
            <consortium name="DOE Joint Genome Institute"/>
            <consortium name="Mycorrhizal Genomics Consortium"/>
            <person name="Kohler A."/>
            <person name="Kuo A."/>
            <person name="Nagy L.G."/>
            <person name="Floudas D."/>
            <person name="Copeland A."/>
            <person name="Barry K.W."/>
            <person name="Cichocki N."/>
            <person name="Veneault-Fourrey C."/>
            <person name="LaButti K."/>
            <person name="Lindquist E.A."/>
            <person name="Lipzen A."/>
            <person name="Lundell T."/>
            <person name="Morin E."/>
            <person name="Murat C."/>
            <person name="Riley R."/>
            <person name="Ohm R."/>
            <person name="Sun H."/>
            <person name="Tunlid A."/>
            <person name="Henrissat B."/>
            <person name="Grigoriev I.V."/>
            <person name="Hibbett D.S."/>
            <person name="Martin F."/>
        </authorList>
    </citation>
    <scope>NUCLEOTIDE SEQUENCE [LARGE SCALE GENOMIC DNA]</scope>
    <source>
        <strain evidence="1 2">Koide BX008</strain>
    </source>
</reference>
<name>A0A0C2SNA4_AMAMK</name>
<sequence>MVGKLAFSKANPRNARPILVKRAALSHPLFELKNPHQTYLLRVHFGTKQRKRCKSFSLFDHRTAVRLPGAPLREERVRNIPRFYTLLQIPKAAIRTDL</sequence>
<organism evidence="1 2">
    <name type="scientific">Amanita muscaria (strain Koide BX008)</name>
    <dbReference type="NCBI Taxonomy" id="946122"/>
    <lineage>
        <taxon>Eukaryota</taxon>
        <taxon>Fungi</taxon>
        <taxon>Dikarya</taxon>
        <taxon>Basidiomycota</taxon>
        <taxon>Agaricomycotina</taxon>
        <taxon>Agaricomycetes</taxon>
        <taxon>Agaricomycetidae</taxon>
        <taxon>Agaricales</taxon>
        <taxon>Pluteineae</taxon>
        <taxon>Amanitaceae</taxon>
        <taxon>Amanita</taxon>
    </lineage>
</organism>
<protein>
    <submittedName>
        <fullName evidence="1">Uncharacterized protein</fullName>
    </submittedName>
</protein>
<dbReference type="EMBL" id="KN818512">
    <property type="protein sequence ID" value="KIL55464.1"/>
    <property type="molecule type" value="Genomic_DNA"/>
</dbReference>
<dbReference type="InParanoid" id="A0A0C2SNA4"/>
<evidence type="ECO:0000313" key="2">
    <source>
        <dbReference type="Proteomes" id="UP000054549"/>
    </source>
</evidence>
<gene>
    <name evidence="1" type="ORF">M378DRAFT_596611</name>
</gene>
<accession>A0A0C2SNA4</accession>
<evidence type="ECO:0000313" key="1">
    <source>
        <dbReference type="EMBL" id="KIL55464.1"/>
    </source>
</evidence>
<dbReference type="AlphaFoldDB" id="A0A0C2SNA4"/>
<dbReference type="Proteomes" id="UP000054549">
    <property type="component" value="Unassembled WGS sequence"/>
</dbReference>
<keyword evidence="2" id="KW-1185">Reference proteome</keyword>
<dbReference type="HOGENOM" id="CLU_2333182_0_0_1"/>
<proteinExistence type="predicted"/>